<dbReference type="Gene3D" id="1.25.10.10">
    <property type="entry name" value="Leucine-rich Repeat Variant"/>
    <property type="match status" value="2"/>
</dbReference>
<gene>
    <name evidence="5" type="primary">mpeX</name>
    <name evidence="5" type="ordered locus">Pro_0340</name>
</gene>
<dbReference type="InterPro" id="IPR004155">
    <property type="entry name" value="PBS_lyase_HEAT"/>
</dbReference>
<evidence type="ECO:0000313" key="6">
    <source>
        <dbReference type="Proteomes" id="UP000001420"/>
    </source>
</evidence>
<dbReference type="PANTHER" id="PTHR12697:SF5">
    <property type="entry name" value="DEOXYHYPUSINE HYDROXYLASE"/>
    <property type="match status" value="1"/>
</dbReference>
<keyword evidence="5" id="KW-0456">Lyase</keyword>
<dbReference type="PANTHER" id="PTHR12697">
    <property type="entry name" value="PBS LYASE HEAT-LIKE PROTEIN"/>
    <property type="match status" value="1"/>
</dbReference>
<dbReference type="PATRIC" id="fig|167539.5.peg.349"/>
<dbReference type="InterPro" id="IPR011989">
    <property type="entry name" value="ARM-like"/>
</dbReference>
<feature type="region of interest" description="Disordered" evidence="4">
    <location>
        <begin position="1"/>
        <end position="22"/>
    </location>
</feature>
<name>G3XCR9_PROMA</name>
<dbReference type="AlphaFoldDB" id="G3XCR9"/>
<dbReference type="InterPro" id="IPR016024">
    <property type="entry name" value="ARM-type_fold"/>
</dbReference>
<keyword evidence="2" id="KW-0042">Antenna complex</keyword>
<dbReference type="Proteomes" id="UP000001420">
    <property type="component" value="Chromosome"/>
</dbReference>
<sequence length="298" mass="32624">MKEDSKQNSLNDKTILSQEEASNLAEELKQTLKEGFRPEKDEKLIKKLIAGLGDNRGMLRRTFSESLGAIGPASIPELREALLKSPNVTTRRAAAKTLKLVGDPSALPDLLEALINDKDPVVQGSSAGAIAIFGEHAIEYFVRVLERPNSSEMQCGLARWGLSFIGAKGANSLKEAALSKNPKVRASCIAALGEQTQTLCDLQAKNIITNALNDVSIEVQIEAIRLIGALNEEDWDLDLLASKLSHINPQVRKQTALSLMRLKASNQIERLRNSLLNEDDAEVINILELSIKVIKRNT</sequence>
<dbReference type="OrthoDB" id="9765635at2"/>
<dbReference type="SMART" id="SM00567">
    <property type="entry name" value="EZ_HEAT"/>
    <property type="match status" value="2"/>
</dbReference>
<dbReference type="HOGENOM" id="CLU_920356_0_0_3"/>
<evidence type="ECO:0000313" key="5">
    <source>
        <dbReference type="EMBL" id="AAP99386.1"/>
    </source>
</evidence>
<evidence type="ECO:0000256" key="3">
    <source>
        <dbReference type="ARBA" id="ARBA00022738"/>
    </source>
</evidence>
<dbReference type="GO" id="GO:0016491">
    <property type="term" value="F:oxidoreductase activity"/>
    <property type="evidence" value="ECO:0007669"/>
    <property type="project" value="TreeGrafter"/>
</dbReference>
<keyword evidence="6" id="KW-1185">Reference proteome</keyword>
<organism evidence="5 6">
    <name type="scientific">Prochlorococcus marinus (strain SARG / CCMP1375 / SS120)</name>
    <dbReference type="NCBI Taxonomy" id="167539"/>
    <lineage>
        <taxon>Bacteria</taxon>
        <taxon>Bacillati</taxon>
        <taxon>Cyanobacteriota</taxon>
        <taxon>Cyanophyceae</taxon>
        <taxon>Synechococcales</taxon>
        <taxon>Prochlorococcaceae</taxon>
        <taxon>Prochlorococcus</taxon>
    </lineage>
</organism>
<keyword evidence="3" id="KW-0605">Phycobilisome</keyword>
<accession>G3XCR9</accession>
<dbReference type="STRING" id="167539.Pro_0340"/>
<dbReference type="KEGG" id="pma:Pro_0340"/>
<evidence type="ECO:0000256" key="4">
    <source>
        <dbReference type="SAM" id="MobiDB-lite"/>
    </source>
</evidence>
<dbReference type="GO" id="GO:0030089">
    <property type="term" value="C:phycobilisome"/>
    <property type="evidence" value="ECO:0007669"/>
    <property type="project" value="UniProtKB-KW"/>
</dbReference>
<evidence type="ECO:0000256" key="2">
    <source>
        <dbReference type="ARBA" id="ARBA00022549"/>
    </source>
</evidence>
<evidence type="ECO:0000256" key="1">
    <source>
        <dbReference type="ARBA" id="ARBA00009299"/>
    </source>
</evidence>
<protein>
    <submittedName>
        <fullName evidence="5">Bilin biosynthesis protein PBS lyase MpeV/SpeZ subunit</fullName>
    </submittedName>
</protein>
<dbReference type="EMBL" id="AE017126">
    <property type="protein sequence ID" value="AAP99386.1"/>
    <property type="molecule type" value="Genomic_DNA"/>
</dbReference>
<comment type="similarity">
    <text evidence="1">Belongs to the CpcE/RpcE/PecE family.</text>
</comment>
<proteinExistence type="inferred from homology"/>
<dbReference type="SUPFAM" id="SSF48371">
    <property type="entry name" value="ARM repeat"/>
    <property type="match status" value="1"/>
</dbReference>
<dbReference type="EnsemblBacteria" id="AAP99386">
    <property type="protein sequence ID" value="AAP99386"/>
    <property type="gene ID" value="Pro_0340"/>
</dbReference>
<dbReference type="RefSeq" id="WP_011124495.1">
    <property type="nucleotide sequence ID" value="NC_005042.1"/>
</dbReference>
<dbReference type="GO" id="GO:0016829">
    <property type="term" value="F:lyase activity"/>
    <property type="evidence" value="ECO:0007669"/>
    <property type="project" value="UniProtKB-KW"/>
</dbReference>
<feature type="compositionally biased region" description="Polar residues" evidence="4">
    <location>
        <begin position="7"/>
        <end position="21"/>
    </location>
</feature>
<reference evidence="5 6" key="1">
    <citation type="journal article" date="2003" name="Proc. Natl. Acad. Sci. U.S.A.">
        <title>Genome sequence of the cyanobacterium Prochlorococcus marinus SS120, a nearly minimal oxyphototrophic genome.</title>
        <authorList>
            <person name="Dufresne A."/>
            <person name="Salanoubat M."/>
            <person name="Partensky F."/>
            <person name="Artiguenave F."/>
            <person name="Axmann I.M."/>
            <person name="Barbe V."/>
            <person name="Duprat S."/>
            <person name="Galperin M.Y."/>
            <person name="Koonin E.V."/>
            <person name="Le Gall F."/>
            <person name="Makarova K.S."/>
            <person name="Ostrowski M."/>
            <person name="Oztas S."/>
            <person name="Robert C."/>
            <person name="Rogozin I.B."/>
            <person name="Scanlan D.J."/>
            <person name="Tandeau de Marsac N."/>
            <person name="Weissenbach J."/>
            <person name="Wincker P."/>
            <person name="Wolf Y.I."/>
            <person name="Hess W.R."/>
        </authorList>
    </citation>
    <scope>NUCLEOTIDE SEQUENCE [LARGE SCALE GENOMIC DNA]</scope>
    <source>
        <strain evidence="6">SARG / CCMP1375 / SS120</strain>
    </source>
</reference>
<dbReference type="eggNOG" id="COG1413">
    <property type="taxonomic scope" value="Bacteria"/>
</dbReference>
<dbReference type="Pfam" id="PF13646">
    <property type="entry name" value="HEAT_2"/>
    <property type="match status" value="2"/>
</dbReference>